<protein>
    <recommendedName>
        <fullName evidence="1">thiosulfate sulfurtransferase</fullName>
        <ecNumber evidence="1">2.8.1.1</ecNumber>
    </recommendedName>
</protein>
<dbReference type="eggNOG" id="COG2897">
    <property type="taxonomic scope" value="Bacteria"/>
</dbReference>
<feature type="chain" id="PRO_5004849063" description="thiosulfate sulfurtransferase" evidence="4">
    <location>
        <begin position="25"/>
        <end position="307"/>
    </location>
</feature>
<evidence type="ECO:0000256" key="4">
    <source>
        <dbReference type="SAM" id="SignalP"/>
    </source>
</evidence>
<proteinExistence type="predicted"/>
<dbReference type="SUPFAM" id="SSF52821">
    <property type="entry name" value="Rhodanese/Cell cycle control phosphatase"/>
    <property type="match status" value="2"/>
</dbReference>
<dbReference type="InterPro" id="IPR051126">
    <property type="entry name" value="Thiosulfate_sulfurtransferase"/>
</dbReference>
<dbReference type="EMBL" id="BAUV01000041">
    <property type="protein sequence ID" value="GAE36739.1"/>
    <property type="molecule type" value="Genomic_DNA"/>
</dbReference>
<comment type="caution">
    <text evidence="6">The sequence shown here is derived from an EMBL/GenBank/DDBJ whole genome shotgun (WGS) entry which is preliminary data.</text>
</comment>
<dbReference type="CDD" id="cd01448">
    <property type="entry name" value="TST_Repeat_1"/>
    <property type="match status" value="1"/>
</dbReference>
<dbReference type="PANTHER" id="PTHR43855">
    <property type="entry name" value="THIOSULFATE SULFURTRANSFERASE"/>
    <property type="match status" value="1"/>
</dbReference>
<keyword evidence="2" id="KW-0677">Repeat</keyword>
<reference evidence="6 7" key="1">
    <citation type="journal article" date="2014" name="Genome Announc.">
        <title>Draft Genome Sequences of Three Alkaliphilic Bacillus Strains, Bacillus wakoensis JCM 9140T, Bacillus akibai JCM 9157T, and Bacillus hemicellulosilyticus JCM 9152T.</title>
        <authorList>
            <person name="Yuki M."/>
            <person name="Oshima K."/>
            <person name="Suda W."/>
            <person name="Oshida Y."/>
            <person name="Kitamura K."/>
            <person name="Iida T."/>
            <person name="Hattori M."/>
            <person name="Ohkuma M."/>
        </authorList>
    </citation>
    <scope>NUCLEOTIDE SEQUENCE [LARGE SCALE GENOMIC DNA]</scope>
    <source>
        <strain evidence="6 7">JCM 9157</strain>
    </source>
</reference>
<keyword evidence="4" id="KW-0732">Signal</keyword>
<dbReference type="Gene3D" id="3.40.250.10">
    <property type="entry name" value="Rhodanese-like domain"/>
    <property type="match status" value="2"/>
</dbReference>
<gene>
    <name evidence="6" type="ORF">JCM9157_3955</name>
</gene>
<dbReference type="PROSITE" id="PS00380">
    <property type="entry name" value="RHODANESE_1"/>
    <property type="match status" value="1"/>
</dbReference>
<organism evidence="6 7">
    <name type="scientific">Halalkalibacter akibai (strain ATCC 43226 / DSM 21942 / CIP 109018 / JCM 9157 / 1139)</name>
    <name type="common">Bacillus akibai</name>
    <dbReference type="NCBI Taxonomy" id="1236973"/>
    <lineage>
        <taxon>Bacteria</taxon>
        <taxon>Bacillati</taxon>
        <taxon>Bacillota</taxon>
        <taxon>Bacilli</taxon>
        <taxon>Bacillales</taxon>
        <taxon>Bacillaceae</taxon>
        <taxon>Halalkalibacter</taxon>
    </lineage>
</organism>
<dbReference type="InterPro" id="IPR036873">
    <property type="entry name" value="Rhodanese-like_dom_sf"/>
</dbReference>
<dbReference type="EC" id="2.8.1.1" evidence="1"/>
<dbReference type="CDD" id="cd01449">
    <property type="entry name" value="TST_Repeat_2"/>
    <property type="match status" value="1"/>
</dbReference>
<dbReference type="InterPro" id="IPR001307">
    <property type="entry name" value="Thiosulphate_STrfase_CS"/>
</dbReference>
<dbReference type="OrthoDB" id="9770030at2"/>
<feature type="domain" description="Rhodanese" evidence="5">
    <location>
        <begin position="182"/>
        <end position="295"/>
    </location>
</feature>
<name>W4QZJ9_HALA3</name>
<dbReference type="Proteomes" id="UP000018896">
    <property type="component" value="Unassembled WGS sequence"/>
</dbReference>
<dbReference type="STRING" id="1236973.JCM9157_3955"/>
<evidence type="ECO:0000256" key="1">
    <source>
        <dbReference type="ARBA" id="ARBA00012245"/>
    </source>
</evidence>
<keyword evidence="7" id="KW-1185">Reference proteome</keyword>
<feature type="domain" description="Rhodanese" evidence="5">
    <location>
        <begin position="45"/>
        <end position="152"/>
    </location>
</feature>
<evidence type="ECO:0000313" key="7">
    <source>
        <dbReference type="Proteomes" id="UP000018896"/>
    </source>
</evidence>
<feature type="signal peptide" evidence="4">
    <location>
        <begin position="1"/>
        <end position="24"/>
    </location>
</feature>
<dbReference type="InterPro" id="IPR001763">
    <property type="entry name" value="Rhodanese-like_dom"/>
</dbReference>
<evidence type="ECO:0000256" key="2">
    <source>
        <dbReference type="ARBA" id="ARBA00022737"/>
    </source>
</evidence>
<accession>W4QZJ9</accession>
<evidence type="ECO:0000259" key="5">
    <source>
        <dbReference type="PROSITE" id="PS50206"/>
    </source>
</evidence>
<evidence type="ECO:0000313" key="6">
    <source>
        <dbReference type="EMBL" id="GAE36739.1"/>
    </source>
</evidence>
<comment type="catalytic activity">
    <reaction evidence="3">
        <text>thiosulfate + hydrogen cyanide = thiocyanate + sulfite + 2 H(+)</text>
        <dbReference type="Rhea" id="RHEA:16881"/>
        <dbReference type="ChEBI" id="CHEBI:15378"/>
        <dbReference type="ChEBI" id="CHEBI:17359"/>
        <dbReference type="ChEBI" id="CHEBI:18022"/>
        <dbReference type="ChEBI" id="CHEBI:18407"/>
        <dbReference type="ChEBI" id="CHEBI:33542"/>
        <dbReference type="EC" id="2.8.1.1"/>
    </reaction>
</comment>
<dbReference type="Pfam" id="PF00581">
    <property type="entry name" value="Rhodanese"/>
    <property type="match status" value="2"/>
</dbReference>
<sequence>MKRIVLLTILALIQFSVISSISFAETAYTNSEILVSAGWVEKQLENPSFILIDVREEGYEDGHIPGAKHFNMDLLIDKRHAIEGHLINKEVFEKQMSEIGIRRDAQVVIYDKGKDTNATRLFYALEYYGHPHVKIINGGYAAWEAEGKITTTEEPKVVHSEYVAEEKSELMVSKQEVKSAINKKGIVLLDVRSPAEYKGEEVRAKRGGHIPSAINLEWKKVLSEGKVPLFKSEKDLLSILESMGVTKDKKIMIYCQKANRASHMYFTLRLLGYGNISVYEGSWEEWGNDPKTPIVNPSKIDRDLRSL</sequence>
<evidence type="ECO:0000256" key="3">
    <source>
        <dbReference type="ARBA" id="ARBA00047549"/>
    </source>
</evidence>
<dbReference type="SMART" id="SM00450">
    <property type="entry name" value="RHOD"/>
    <property type="match status" value="2"/>
</dbReference>
<dbReference type="GO" id="GO:0004792">
    <property type="term" value="F:thiosulfate-cyanide sulfurtransferase activity"/>
    <property type="evidence" value="ECO:0007669"/>
    <property type="project" value="UniProtKB-EC"/>
</dbReference>
<dbReference type="PROSITE" id="PS50206">
    <property type="entry name" value="RHODANESE_3"/>
    <property type="match status" value="2"/>
</dbReference>
<dbReference type="PANTHER" id="PTHR43855:SF1">
    <property type="entry name" value="THIOSULFATE SULFURTRANSFERASE"/>
    <property type="match status" value="1"/>
</dbReference>
<dbReference type="AlphaFoldDB" id="W4QZJ9"/>
<dbReference type="RefSeq" id="WP_052013238.1">
    <property type="nucleotide sequence ID" value="NZ_BAUV01000041.1"/>
</dbReference>
<keyword evidence="6" id="KW-0808">Transferase</keyword>